<accession>A0A543IUD2</accession>
<gene>
    <name evidence="4" type="ORF">FHX40_0831</name>
</gene>
<feature type="transmembrane region" description="Helical" evidence="2">
    <location>
        <begin position="267"/>
        <end position="285"/>
    </location>
</feature>
<dbReference type="RefSeq" id="WP_142258377.1">
    <property type="nucleotide sequence ID" value="NZ_BMPV01000006.1"/>
</dbReference>
<feature type="chain" id="PRO_5022041173" description="LPXTG-motif cell wall-anchored protein" evidence="3">
    <location>
        <begin position="27"/>
        <end position="293"/>
    </location>
</feature>
<proteinExistence type="predicted"/>
<evidence type="ECO:0000313" key="5">
    <source>
        <dbReference type="Proteomes" id="UP000319213"/>
    </source>
</evidence>
<feature type="signal peptide" evidence="3">
    <location>
        <begin position="1"/>
        <end position="26"/>
    </location>
</feature>
<name>A0A543IUD2_9ACTN</name>
<dbReference type="OrthoDB" id="3539927at2"/>
<keyword evidence="2" id="KW-1133">Transmembrane helix</keyword>
<keyword evidence="3" id="KW-0732">Signal</keyword>
<dbReference type="PROSITE" id="PS51257">
    <property type="entry name" value="PROKAR_LIPOPROTEIN"/>
    <property type="match status" value="1"/>
</dbReference>
<evidence type="ECO:0000256" key="3">
    <source>
        <dbReference type="SAM" id="SignalP"/>
    </source>
</evidence>
<dbReference type="Proteomes" id="UP000319213">
    <property type="component" value="Unassembled WGS sequence"/>
</dbReference>
<protein>
    <recommendedName>
        <fullName evidence="6">LPXTG-motif cell wall-anchored protein</fullName>
    </recommendedName>
</protein>
<comment type="caution">
    <text evidence="4">The sequence shown here is derived from an EMBL/GenBank/DDBJ whole genome shotgun (WGS) entry which is preliminary data.</text>
</comment>
<dbReference type="EMBL" id="VFPQ01000001">
    <property type="protein sequence ID" value="TQM74167.1"/>
    <property type="molecule type" value="Genomic_DNA"/>
</dbReference>
<keyword evidence="2" id="KW-0812">Transmembrane</keyword>
<feature type="compositionally biased region" description="Low complexity" evidence="1">
    <location>
        <begin position="189"/>
        <end position="253"/>
    </location>
</feature>
<sequence length="293" mass="29810">MRFRPLLGATITAAALACLSSAPATASVRHSPSDGGTDVVHYQCESATDRQIIRVRVELTMPVDPRPGEQLVIGWRGTYVDGTQLTAPASGLTDAELYAYASISDMPGFTSATGVAPLANTDIRANEPIPLPEGTVELRSTPNSAGTATVRPAAINFGPRPTEPVIRCEVLNADSLRTYRLTIGGGTGDATSPSTTPTASSPTPTPSATGESGTPTPGGSATETGTTDDSTGTSNGDTTGTSNRVVRTPVGSVATGGGGEAGPDARLIVLGGLLLTAAGTGGLLWRRLRPRRT</sequence>
<evidence type="ECO:0000313" key="4">
    <source>
        <dbReference type="EMBL" id="TQM74167.1"/>
    </source>
</evidence>
<evidence type="ECO:0008006" key="6">
    <source>
        <dbReference type="Google" id="ProtNLM"/>
    </source>
</evidence>
<keyword evidence="5" id="KW-1185">Reference proteome</keyword>
<organism evidence="4 5">
    <name type="scientific">Thermopolyspora flexuosa</name>
    <dbReference type="NCBI Taxonomy" id="103836"/>
    <lineage>
        <taxon>Bacteria</taxon>
        <taxon>Bacillati</taxon>
        <taxon>Actinomycetota</taxon>
        <taxon>Actinomycetes</taxon>
        <taxon>Streptosporangiales</taxon>
        <taxon>Streptosporangiaceae</taxon>
        <taxon>Thermopolyspora</taxon>
    </lineage>
</organism>
<dbReference type="AlphaFoldDB" id="A0A543IUD2"/>
<keyword evidence="2" id="KW-0472">Membrane</keyword>
<reference evidence="4 5" key="1">
    <citation type="submission" date="2019-06" db="EMBL/GenBank/DDBJ databases">
        <title>Sequencing the genomes of 1000 actinobacteria strains.</title>
        <authorList>
            <person name="Klenk H.-P."/>
        </authorList>
    </citation>
    <scope>NUCLEOTIDE SEQUENCE [LARGE SCALE GENOMIC DNA]</scope>
    <source>
        <strain evidence="4 5">DSM 43186</strain>
    </source>
</reference>
<evidence type="ECO:0000256" key="1">
    <source>
        <dbReference type="SAM" id="MobiDB-lite"/>
    </source>
</evidence>
<feature type="region of interest" description="Disordered" evidence="1">
    <location>
        <begin position="182"/>
        <end position="262"/>
    </location>
</feature>
<evidence type="ECO:0000256" key="2">
    <source>
        <dbReference type="SAM" id="Phobius"/>
    </source>
</evidence>